<dbReference type="AlphaFoldDB" id="A0AA85JPH5"/>
<reference evidence="2" key="2">
    <citation type="submission" date="2023-11" db="UniProtKB">
        <authorList>
            <consortium name="WormBaseParasite"/>
        </authorList>
    </citation>
    <scope>IDENTIFICATION</scope>
</reference>
<name>A0AA85JPH5_TRIRE</name>
<proteinExistence type="predicted"/>
<accession>A0AA85JPH5</accession>
<protein>
    <submittedName>
        <fullName evidence="2">Uncharacterized protein</fullName>
    </submittedName>
</protein>
<evidence type="ECO:0000313" key="2">
    <source>
        <dbReference type="WBParaSite" id="TREG1_32490.1"/>
    </source>
</evidence>
<dbReference type="WBParaSite" id="TREG1_32490.1">
    <property type="protein sequence ID" value="TREG1_32490.1"/>
    <property type="gene ID" value="TREG1_32490"/>
</dbReference>
<sequence length="106" mass="12227">MGYPSKFVRGHMNTRYNEEKLTTVKKKQLFMKLQFNGDVASEVLHERLSRAIKRTYTAATTLCFSFSTQPIMIDQVKDKLPSCDTSMCIYKFSCFCGESWLYGANN</sequence>
<reference evidence="1" key="1">
    <citation type="submission" date="2022-06" db="EMBL/GenBank/DDBJ databases">
        <authorList>
            <person name="Berger JAMES D."/>
            <person name="Berger JAMES D."/>
        </authorList>
    </citation>
    <scope>NUCLEOTIDE SEQUENCE [LARGE SCALE GENOMIC DNA]</scope>
</reference>
<keyword evidence="1" id="KW-1185">Reference proteome</keyword>
<dbReference type="Proteomes" id="UP000050795">
    <property type="component" value="Unassembled WGS sequence"/>
</dbReference>
<evidence type="ECO:0000313" key="1">
    <source>
        <dbReference type="Proteomes" id="UP000050795"/>
    </source>
</evidence>
<organism evidence="1 2">
    <name type="scientific">Trichobilharzia regenti</name>
    <name type="common">Nasal bird schistosome</name>
    <dbReference type="NCBI Taxonomy" id="157069"/>
    <lineage>
        <taxon>Eukaryota</taxon>
        <taxon>Metazoa</taxon>
        <taxon>Spiralia</taxon>
        <taxon>Lophotrochozoa</taxon>
        <taxon>Platyhelminthes</taxon>
        <taxon>Trematoda</taxon>
        <taxon>Digenea</taxon>
        <taxon>Strigeidida</taxon>
        <taxon>Schistosomatoidea</taxon>
        <taxon>Schistosomatidae</taxon>
        <taxon>Trichobilharzia</taxon>
    </lineage>
</organism>